<evidence type="ECO:0000256" key="2">
    <source>
        <dbReference type="ARBA" id="ARBA00022723"/>
    </source>
</evidence>
<dbReference type="SUPFAM" id="SSF51316">
    <property type="entry name" value="Mss4-like"/>
    <property type="match status" value="1"/>
</dbReference>
<protein>
    <submittedName>
        <fullName evidence="6">Glutathione-dependent formaldehyde-activating enzyme</fullName>
    </submittedName>
</protein>
<accession>A0AAD8V2V5</accession>
<keyword evidence="7" id="KW-1185">Reference proteome</keyword>
<dbReference type="GO" id="GO:0046872">
    <property type="term" value="F:metal ion binding"/>
    <property type="evidence" value="ECO:0007669"/>
    <property type="project" value="UniProtKB-KW"/>
</dbReference>
<comment type="caution">
    <text evidence="6">The sequence shown here is derived from an EMBL/GenBank/DDBJ whole genome shotgun (WGS) entry which is preliminary data.</text>
</comment>
<proteinExistence type="inferred from homology"/>
<dbReference type="PANTHER" id="PTHR33337:SF39">
    <property type="entry name" value="DUF636 DOMAIN PROTEIN (AFU_ORTHOLOGUE AFUA_6G11530)"/>
    <property type="match status" value="1"/>
</dbReference>
<keyword evidence="4" id="KW-0456">Lyase</keyword>
<dbReference type="InterPro" id="IPR006913">
    <property type="entry name" value="CENP-V/GFA"/>
</dbReference>
<dbReference type="PANTHER" id="PTHR33337">
    <property type="entry name" value="GFA DOMAIN-CONTAINING PROTEIN"/>
    <property type="match status" value="1"/>
</dbReference>
<gene>
    <name evidence="6" type="ORF">LY79DRAFT_519186</name>
</gene>
<evidence type="ECO:0000256" key="3">
    <source>
        <dbReference type="ARBA" id="ARBA00022833"/>
    </source>
</evidence>
<evidence type="ECO:0000256" key="4">
    <source>
        <dbReference type="ARBA" id="ARBA00023239"/>
    </source>
</evidence>
<dbReference type="Proteomes" id="UP001230504">
    <property type="component" value="Unassembled WGS sequence"/>
</dbReference>
<keyword evidence="3" id="KW-0862">Zinc</keyword>
<evidence type="ECO:0000313" key="6">
    <source>
        <dbReference type="EMBL" id="KAK1585203.1"/>
    </source>
</evidence>
<comment type="similarity">
    <text evidence="1">Belongs to the Gfa family.</text>
</comment>
<dbReference type="GO" id="GO:0016846">
    <property type="term" value="F:carbon-sulfur lyase activity"/>
    <property type="evidence" value="ECO:0007669"/>
    <property type="project" value="InterPro"/>
</dbReference>
<dbReference type="RefSeq" id="XP_060412237.1">
    <property type="nucleotide sequence ID" value="XM_060555111.1"/>
</dbReference>
<evidence type="ECO:0000313" key="7">
    <source>
        <dbReference type="Proteomes" id="UP001230504"/>
    </source>
</evidence>
<dbReference type="InterPro" id="IPR011057">
    <property type="entry name" value="Mss4-like_sf"/>
</dbReference>
<evidence type="ECO:0000259" key="5">
    <source>
        <dbReference type="PROSITE" id="PS51891"/>
    </source>
</evidence>
<evidence type="ECO:0000256" key="1">
    <source>
        <dbReference type="ARBA" id="ARBA00005495"/>
    </source>
</evidence>
<reference evidence="6" key="1">
    <citation type="submission" date="2021-06" db="EMBL/GenBank/DDBJ databases">
        <title>Comparative genomics, transcriptomics and evolutionary studies reveal genomic signatures of adaptation to plant cell wall in hemibiotrophic fungi.</title>
        <authorList>
            <consortium name="DOE Joint Genome Institute"/>
            <person name="Baroncelli R."/>
            <person name="Diaz J.F."/>
            <person name="Benocci T."/>
            <person name="Peng M."/>
            <person name="Battaglia E."/>
            <person name="Haridas S."/>
            <person name="Andreopoulos W."/>
            <person name="Labutti K."/>
            <person name="Pangilinan J."/>
            <person name="Floch G.L."/>
            <person name="Makela M.R."/>
            <person name="Henrissat B."/>
            <person name="Grigoriev I.V."/>
            <person name="Crouch J.A."/>
            <person name="De Vries R.P."/>
            <person name="Sukno S.A."/>
            <person name="Thon M.R."/>
        </authorList>
    </citation>
    <scope>NUCLEOTIDE SEQUENCE</scope>
    <source>
        <strain evidence="6">CBS 125086</strain>
    </source>
</reference>
<dbReference type="GeneID" id="85439351"/>
<sequence>MSTSNNVDIPDPIPSLIDGSCLCGAVKYTIGEGYGLTVLCHCNSCRKFTGSSFGANSLIDRKTKAHANLFVGQNLTVQDPGSNVSVYKSQTADSGGTLARSFCRLCGSSLFVATHETSDKVAVTSGTMNDAQGVEGDNLWTPKLEFFCKRKATWLATEGTVQKDTM</sequence>
<dbReference type="PROSITE" id="PS51891">
    <property type="entry name" value="CENP_V_GFA"/>
    <property type="match status" value="1"/>
</dbReference>
<dbReference type="AlphaFoldDB" id="A0AAD8V2V5"/>
<dbReference type="Pfam" id="PF04828">
    <property type="entry name" value="GFA"/>
    <property type="match status" value="1"/>
</dbReference>
<name>A0AAD8V2V5_9PEZI</name>
<keyword evidence="2" id="KW-0479">Metal-binding</keyword>
<dbReference type="Gene3D" id="3.90.1590.10">
    <property type="entry name" value="glutathione-dependent formaldehyde- activating enzyme (gfa)"/>
    <property type="match status" value="1"/>
</dbReference>
<organism evidence="6 7">
    <name type="scientific">Colletotrichum navitas</name>
    <dbReference type="NCBI Taxonomy" id="681940"/>
    <lineage>
        <taxon>Eukaryota</taxon>
        <taxon>Fungi</taxon>
        <taxon>Dikarya</taxon>
        <taxon>Ascomycota</taxon>
        <taxon>Pezizomycotina</taxon>
        <taxon>Sordariomycetes</taxon>
        <taxon>Hypocreomycetidae</taxon>
        <taxon>Glomerellales</taxon>
        <taxon>Glomerellaceae</taxon>
        <taxon>Colletotrichum</taxon>
        <taxon>Colletotrichum graminicola species complex</taxon>
    </lineage>
</organism>
<feature type="domain" description="CENP-V/GFA" evidence="5">
    <location>
        <begin position="17"/>
        <end position="141"/>
    </location>
</feature>
<dbReference type="EMBL" id="JAHLJV010000046">
    <property type="protein sequence ID" value="KAK1585203.1"/>
    <property type="molecule type" value="Genomic_DNA"/>
</dbReference>